<dbReference type="EMBL" id="MQUB01000001">
    <property type="protein sequence ID" value="PQB04225.1"/>
    <property type="molecule type" value="Genomic_DNA"/>
</dbReference>
<name>A0A2S7KNN4_9FLAO</name>
<dbReference type="InterPro" id="IPR038636">
    <property type="entry name" value="Wzi_sf"/>
</dbReference>
<dbReference type="Proteomes" id="UP000239800">
    <property type="component" value="Unassembled WGS sequence"/>
</dbReference>
<evidence type="ECO:0000313" key="1">
    <source>
        <dbReference type="EMBL" id="PQB04225.1"/>
    </source>
</evidence>
<evidence type="ECO:0008006" key="3">
    <source>
        <dbReference type="Google" id="ProtNLM"/>
    </source>
</evidence>
<comment type="caution">
    <text evidence="1">The sequence shown here is derived from an EMBL/GenBank/DDBJ whole genome shotgun (WGS) entry which is preliminary data.</text>
</comment>
<dbReference type="AlphaFoldDB" id="A0A2S7KNN4"/>
<sequence length="405" mass="45932">MANQDGQFGPQTSFSGIAEVGVRYFLSDQSTVSAGAAGFYRNEFDPEVARRDLYLEYQNRWVRARAGSRKDSIRAQQLSITNKDYLFSGNSRPLSGLLVEAFEPIRISNTFSLDWGIAHYTLNDDRYVDGTWVHYKCLALRMRFNERNLLIAKLTHYAQWGGTSPKFGDLPDDFAAFIDVFFARRASEDSGIDRENANAVGNHLGSYYLDYYLNTDRGTFNIYHEHPFEDGSGTRLANFPDGIWGLHWRWTDNPWLDGVLYEYIQTTDQSGNPGGSGGDNYFSNGIYKSGWSYDGQIIGLPLILIDNSLDLDDNATAIVSNRIKAHHLGLLGHIDRLQWMVKSTFARQFGRYQIPFDPAIDIWSAYLGLRFRSDIGVFGLEGAFDLIDPGLDRSGFGISYRYYID</sequence>
<protein>
    <recommendedName>
        <fullName evidence="3">Alginate export domain-containing protein</fullName>
    </recommendedName>
</protein>
<dbReference type="Gene3D" id="2.40.160.130">
    <property type="entry name" value="Capsule assembly protein Wzi"/>
    <property type="match status" value="1"/>
</dbReference>
<evidence type="ECO:0000313" key="2">
    <source>
        <dbReference type="Proteomes" id="UP000239800"/>
    </source>
</evidence>
<organism evidence="1 2">
    <name type="scientific">Aureitalea marina</name>
    <dbReference type="NCBI Taxonomy" id="930804"/>
    <lineage>
        <taxon>Bacteria</taxon>
        <taxon>Pseudomonadati</taxon>
        <taxon>Bacteroidota</taxon>
        <taxon>Flavobacteriia</taxon>
        <taxon>Flavobacteriales</taxon>
        <taxon>Flavobacteriaceae</taxon>
        <taxon>Aureitalea</taxon>
    </lineage>
</organism>
<reference evidence="1 2" key="1">
    <citation type="submission" date="2016-11" db="EMBL/GenBank/DDBJ databases">
        <title>Trade-off between light-utilization and light-protection in marine flavobacteria.</title>
        <authorList>
            <person name="Kumagai Y."/>
        </authorList>
    </citation>
    <scope>NUCLEOTIDE SEQUENCE [LARGE SCALE GENOMIC DNA]</scope>
    <source>
        <strain evidence="1 2">NBRC 107741</strain>
    </source>
</reference>
<keyword evidence="2" id="KW-1185">Reference proteome</keyword>
<proteinExistence type="predicted"/>
<gene>
    <name evidence="1" type="ORF">BST85_04395</name>
</gene>
<accession>A0A2S7KNN4</accession>